<accession>A0A7H9B5I7</accession>
<feature type="compositionally biased region" description="Polar residues" evidence="1">
    <location>
        <begin position="116"/>
        <end position="126"/>
    </location>
</feature>
<feature type="compositionally biased region" description="Basic and acidic residues" evidence="1">
    <location>
        <begin position="196"/>
        <end position="209"/>
    </location>
</feature>
<keyword evidence="3" id="KW-1185">Reference proteome</keyword>
<dbReference type="RefSeq" id="XP_037145693.1">
    <property type="nucleotide sequence ID" value="XM_037289798.1"/>
</dbReference>
<dbReference type="InterPro" id="IPR018837">
    <property type="entry name" value="TF_CRF1/IFH1"/>
</dbReference>
<feature type="region of interest" description="Disordered" evidence="1">
    <location>
        <begin position="1"/>
        <end position="22"/>
    </location>
</feature>
<dbReference type="AlphaFoldDB" id="A0A7H9B5I7"/>
<evidence type="ECO:0000313" key="3">
    <source>
        <dbReference type="Proteomes" id="UP000509704"/>
    </source>
</evidence>
<dbReference type="KEGG" id="zmk:HG535_0F04800"/>
<dbReference type="GO" id="GO:0060962">
    <property type="term" value="P:regulation of ribosomal protein gene transcription by RNA polymerase II"/>
    <property type="evidence" value="ECO:0007669"/>
    <property type="project" value="InterPro"/>
</dbReference>
<feature type="compositionally biased region" description="Basic and acidic residues" evidence="1">
    <location>
        <begin position="862"/>
        <end position="873"/>
    </location>
</feature>
<feature type="region of interest" description="Disordered" evidence="1">
    <location>
        <begin position="541"/>
        <end position="612"/>
    </location>
</feature>
<feature type="compositionally biased region" description="Basic residues" evidence="1">
    <location>
        <begin position="846"/>
        <end position="861"/>
    </location>
</feature>
<dbReference type="EMBL" id="CP058609">
    <property type="protein sequence ID" value="QLG73968.1"/>
    <property type="molecule type" value="Genomic_DNA"/>
</dbReference>
<dbReference type="GO" id="GO:0003712">
    <property type="term" value="F:transcription coregulator activity"/>
    <property type="evidence" value="ECO:0007669"/>
    <property type="project" value="InterPro"/>
</dbReference>
<feature type="compositionally biased region" description="Low complexity" evidence="1">
    <location>
        <begin position="103"/>
        <end position="115"/>
    </location>
</feature>
<dbReference type="PANTHER" id="PTHR28057:SF1">
    <property type="entry name" value="PROTEIN IFH1-RELATED"/>
    <property type="match status" value="1"/>
</dbReference>
<gene>
    <name evidence="2" type="ORF">HG535_0F04800</name>
</gene>
<feature type="compositionally biased region" description="Acidic residues" evidence="1">
    <location>
        <begin position="661"/>
        <end position="671"/>
    </location>
</feature>
<dbReference type="PANTHER" id="PTHR28057">
    <property type="entry name" value="PROTEIN IFH1-RELATED"/>
    <property type="match status" value="1"/>
</dbReference>
<dbReference type="Pfam" id="PF10380">
    <property type="entry name" value="CRF1"/>
    <property type="match status" value="1"/>
</dbReference>
<feature type="region of interest" description="Disordered" evidence="1">
    <location>
        <begin position="843"/>
        <end position="874"/>
    </location>
</feature>
<proteinExistence type="predicted"/>
<feature type="compositionally biased region" description="Basic and acidic residues" evidence="1">
    <location>
        <begin position="645"/>
        <end position="654"/>
    </location>
</feature>
<feature type="compositionally biased region" description="Polar residues" evidence="1">
    <location>
        <begin position="732"/>
        <end position="745"/>
    </location>
</feature>
<feature type="compositionally biased region" description="Basic and acidic residues" evidence="1">
    <location>
        <begin position="368"/>
        <end position="388"/>
    </location>
</feature>
<feature type="compositionally biased region" description="Low complexity" evidence="1">
    <location>
        <begin position="228"/>
        <end position="248"/>
    </location>
</feature>
<feature type="region of interest" description="Disordered" evidence="1">
    <location>
        <begin position="624"/>
        <end position="685"/>
    </location>
</feature>
<feature type="compositionally biased region" description="Basic and acidic residues" evidence="1">
    <location>
        <begin position="570"/>
        <end position="580"/>
    </location>
</feature>
<organism evidence="2 3">
    <name type="scientific">Zygotorulaspora mrakii</name>
    <name type="common">Zygosaccharomyces mrakii</name>
    <dbReference type="NCBI Taxonomy" id="42260"/>
    <lineage>
        <taxon>Eukaryota</taxon>
        <taxon>Fungi</taxon>
        <taxon>Dikarya</taxon>
        <taxon>Ascomycota</taxon>
        <taxon>Saccharomycotina</taxon>
        <taxon>Saccharomycetes</taxon>
        <taxon>Saccharomycetales</taxon>
        <taxon>Saccharomycetaceae</taxon>
        <taxon>Zygotorulaspora</taxon>
    </lineage>
</organism>
<feature type="region of interest" description="Disordered" evidence="1">
    <location>
        <begin position="355"/>
        <end position="397"/>
    </location>
</feature>
<reference evidence="2 3" key="1">
    <citation type="submission" date="2020-07" db="EMBL/GenBank/DDBJ databases">
        <title>The yeast mating-type switching endonuclease HO is a domesticated member of an unorthodox homing genetic element family.</title>
        <authorList>
            <person name="Coughlan A.Y."/>
            <person name="Lombardi L."/>
            <person name="Braun-Galleani S."/>
            <person name="Martos A.R."/>
            <person name="Galeote V."/>
            <person name="Bigey F."/>
            <person name="Dequin S."/>
            <person name="Byrne K.P."/>
            <person name="Wolfe K.H."/>
        </authorList>
    </citation>
    <scope>NUCLEOTIDE SEQUENCE [LARGE SCALE GENOMIC DNA]</scope>
    <source>
        <strain evidence="2 3">NRRL Y-6702</strain>
    </source>
</reference>
<evidence type="ECO:0000256" key="1">
    <source>
        <dbReference type="SAM" id="MobiDB-lite"/>
    </source>
</evidence>
<dbReference type="OrthoDB" id="4047468at2759"/>
<evidence type="ECO:0000313" key="2">
    <source>
        <dbReference type="EMBL" id="QLG73968.1"/>
    </source>
</evidence>
<evidence type="ECO:0008006" key="4">
    <source>
        <dbReference type="Google" id="ProtNLM"/>
    </source>
</evidence>
<feature type="compositionally biased region" description="Acidic residues" evidence="1">
    <location>
        <begin position="128"/>
        <end position="165"/>
    </location>
</feature>
<sequence>MVATKMPRKNLGSYEDRKVGQKLPVNTAKLKKKAQIASEAPIISNRPRRFSLIYSSDSSLTDVPEEGNRRVDLGVSAANRRHGKVKSISNNATGKRSKLIHQSSNSDNESTDSSNYQAVASDNNNDYGVDEGDENSSDSDSESDSDSDSGSDSDSELTSSDDETIDFVKLTAQRKKRAMKALSALKRSKSPTKSAVNDEKRIGKNKENRVSTQVQDSTSDPASESDYDSNQNSGSSSDNEGSGVDNNGALAFNFRKDDDGIRYGRVSNQGSEEDIGEEVKESNEIQVSALENDNLNRFNVPEFSASEESEYDIDQDAYFNVIDDENISLNEMDTGLETGEDELPLLQEEEKNLVSQLQDDDELSFDGSIHESGSDPAERSRNENKNKDEEYDDEDEEMTIFDMPFYEDPKFASLYYCEDGNEPRLSLSTSLPLLITDEKRLKLKRREAKKIERKELMERRRNLKQGKNKGLKVDVGEYIFGVFFQDENEDDDHDHDGRSREGKRRVEFNKNLDLESPLRRLGSAAASDASSDDEYENILLDIAHLPSEDDDYMDEEKKEDLKDSSGSVVKVEEIERKDYVPGDSEIDMDADEGYDDDDDDDDDMTDTNVFIDIDDLDPDSFYFQALDDENSSSFSETTSDDTDLDDKKISKDEVTETIVYVDDESTDEDDNLPSPSAQSKAIGSKAKEVVSANIVGLRPPKLGTWETDSKPFTIIDGLSTKSLYPLIQEHQQFLEQQRAQSQSPDAHSMPDLSPANGDELTLNELLNMSELEDEESAAPSYSKAVSDWYKKPTVPLSAFRNKGVNSMEEDEYMLPANSTRKVPIGYIGTERTRRKIDKMKELQRKKSEKRRKLKKRKKLLKLKRERERMDKENSLLSEKTPELDAGALIDTLHPFSEIESQTDNFKKYSIPASERKNSAKSVGLEEINEILGKDNSDLSCVYDIPATGADLIGISDADIVTSLTAPIQLTDFESGSSWRRRQSMVEAAAENLRFTKNGLFSESALADIEGIIGNGPTSGAFEFNEALQ</sequence>
<protein>
    <recommendedName>
        <fullName evidence="4">Protein IFH1</fullName>
    </recommendedName>
</protein>
<name>A0A7H9B5I7_ZYGMR</name>
<feature type="region of interest" description="Disordered" evidence="1">
    <location>
        <begin position="732"/>
        <end position="759"/>
    </location>
</feature>
<feature type="region of interest" description="Disordered" evidence="1">
    <location>
        <begin position="56"/>
        <end position="282"/>
    </location>
</feature>
<feature type="compositionally biased region" description="Acidic residues" evidence="1">
    <location>
        <begin position="584"/>
        <end position="605"/>
    </location>
</feature>
<dbReference type="GeneID" id="59237726"/>
<dbReference type="Proteomes" id="UP000509704">
    <property type="component" value="Chromosome 6"/>
</dbReference>
<feature type="compositionally biased region" description="Polar residues" evidence="1">
    <location>
        <begin position="210"/>
        <end position="222"/>
    </location>
</feature>